<dbReference type="CDD" id="cd06222">
    <property type="entry name" value="RNase_H_like"/>
    <property type="match status" value="1"/>
</dbReference>
<dbReference type="PANTHER" id="PTHR47074">
    <property type="entry name" value="BNAC02G40300D PROTEIN"/>
    <property type="match status" value="1"/>
</dbReference>
<evidence type="ECO:0000313" key="4">
    <source>
        <dbReference type="Proteomes" id="UP001054252"/>
    </source>
</evidence>
<proteinExistence type="predicted"/>
<dbReference type="Proteomes" id="UP001054252">
    <property type="component" value="Unassembled WGS sequence"/>
</dbReference>
<dbReference type="GO" id="GO:0003676">
    <property type="term" value="F:nucleic acid binding"/>
    <property type="evidence" value="ECO:0007669"/>
    <property type="project" value="InterPro"/>
</dbReference>
<dbReference type="Gene3D" id="3.30.420.10">
    <property type="entry name" value="Ribonuclease H-like superfamily/Ribonuclease H"/>
    <property type="match status" value="1"/>
</dbReference>
<dbReference type="SUPFAM" id="SSF53098">
    <property type="entry name" value="Ribonuclease H-like"/>
    <property type="match status" value="1"/>
</dbReference>
<dbReference type="Pfam" id="PF13456">
    <property type="entry name" value="RVT_3"/>
    <property type="match status" value="1"/>
</dbReference>
<reference evidence="3 4" key="1">
    <citation type="journal article" date="2021" name="Commun. Biol.">
        <title>The genome of Shorea leprosula (Dipterocarpaceae) highlights the ecological relevance of drought in aseasonal tropical rainforests.</title>
        <authorList>
            <person name="Ng K.K.S."/>
            <person name="Kobayashi M.J."/>
            <person name="Fawcett J.A."/>
            <person name="Hatakeyama M."/>
            <person name="Paape T."/>
            <person name="Ng C.H."/>
            <person name="Ang C.C."/>
            <person name="Tnah L.H."/>
            <person name="Lee C.T."/>
            <person name="Nishiyama T."/>
            <person name="Sese J."/>
            <person name="O'Brien M.J."/>
            <person name="Copetti D."/>
            <person name="Mohd Noor M.I."/>
            <person name="Ong R.C."/>
            <person name="Putra M."/>
            <person name="Sireger I.Z."/>
            <person name="Indrioko S."/>
            <person name="Kosugi Y."/>
            <person name="Izuno A."/>
            <person name="Isagi Y."/>
            <person name="Lee S.L."/>
            <person name="Shimizu K.K."/>
        </authorList>
    </citation>
    <scope>NUCLEOTIDE SEQUENCE [LARGE SCALE GENOMIC DNA]</scope>
    <source>
        <strain evidence="3">214</strain>
    </source>
</reference>
<protein>
    <recommendedName>
        <fullName evidence="2">RNase H type-1 domain-containing protein</fullName>
    </recommendedName>
</protein>
<evidence type="ECO:0000259" key="2">
    <source>
        <dbReference type="Pfam" id="PF13456"/>
    </source>
</evidence>
<organism evidence="3 4">
    <name type="scientific">Rubroshorea leprosula</name>
    <dbReference type="NCBI Taxonomy" id="152421"/>
    <lineage>
        <taxon>Eukaryota</taxon>
        <taxon>Viridiplantae</taxon>
        <taxon>Streptophyta</taxon>
        <taxon>Embryophyta</taxon>
        <taxon>Tracheophyta</taxon>
        <taxon>Spermatophyta</taxon>
        <taxon>Magnoliopsida</taxon>
        <taxon>eudicotyledons</taxon>
        <taxon>Gunneridae</taxon>
        <taxon>Pentapetalae</taxon>
        <taxon>rosids</taxon>
        <taxon>malvids</taxon>
        <taxon>Malvales</taxon>
        <taxon>Dipterocarpaceae</taxon>
        <taxon>Rubroshorea</taxon>
    </lineage>
</organism>
<dbReference type="PANTHER" id="PTHR47074:SF11">
    <property type="entry name" value="REVERSE TRANSCRIPTASE-LIKE PROTEIN"/>
    <property type="match status" value="1"/>
</dbReference>
<feature type="region of interest" description="Disordered" evidence="1">
    <location>
        <begin position="110"/>
        <end position="129"/>
    </location>
</feature>
<evidence type="ECO:0000256" key="1">
    <source>
        <dbReference type="SAM" id="MobiDB-lite"/>
    </source>
</evidence>
<gene>
    <name evidence="3" type="ORF">SLEP1_g33625</name>
</gene>
<keyword evidence="4" id="KW-1185">Reference proteome</keyword>
<comment type="caution">
    <text evidence="3">The sequence shown here is derived from an EMBL/GenBank/DDBJ whole genome shotgun (WGS) entry which is preliminary data.</text>
</comment>
<dbReference type="InterPro" id="IPR002156">
    <property type="entry name" value="RNaseH_domain"/>
</dbReference>
<dbReference type="InterPro" id="IPR052929">
    <property type="entry name" value="RNase_H-like_EbsB-rel"/>
</dbReference>
<dbReference type="AlphaFoldDB" id="A0AAV5KH70"/>
<feature type="domain" description="RNase H type-1" evidence="2">
    <location>
        <begin position="141"/>
        <end position="262"/>
    </location>
</feature>
<dbReference type="EMBL" id="BPVZ01000064">
    <property type="protein sequence ID" value="GKV23955.1"/>
    <property type="molecule type" value="Genomic_DNA"/>
</dbReference>
<dbReference type="InterPro" id="IPR044730">
    <property type="entry name" value="RNase_H-like_dom_plant"/>
</dbReference>
<dbReference type="InterPro" id="IPR036397">
    <property type="entry name" value="RNaseH_sf"/>
</dbReference>
<name>A0AAV5KH70_9ROSI</name>
<dbReference type="InterPro" id="IPR012337">
    <property type="entry name" value="RNaseH-like_sf"/>
</dbReference>
<sequence>MNCPNCQGADETLMHLLFFCPQVEPIWFGSTLGLNPRQLRVNCFRDWWRFINGLAKQMGLPSLVDQSAIICWHLWKARNEKHFEHVDFNPHQILARISATIHDYSSSMSKNLPLAPSRSRADGKQQQSSWVRPPTGFLKVNVDASFSPQTGCAALAMVGRNFKGEICVGESWLAMASSPLMAEAVALCKAAKYMESMGAQNVLFESDNQALILSLLQAHKPIPWEIKSIILALREISHRHPQFMISFIPRKDNKVADWVAKQSLKGQCPFFWAHRPPNVLFSLLLQDGLCK</sequence>
<evidence type="ECO:0000313" key="3">
    <source>
        <dbReference type="EMBL" id="GKV23955.1"/>
    </source>
</evidence>
<dbReference type="GO" id="GO:0004523">
    <property type="term" value="F:RNA-DNA hybrid ribonuclease activity"/>
    <property type="evidence" value="ECO:0007669"/>
    <property type="project" value="InterPro"/>
</dbReference>
<accession>A0AAV5KH70</accession>